<protein>
    <submittedName>
        <fullName evidence="1">Uncharacterized protein</fullName>
    </submittedName>
</protein>
<dbReference type="AlphaFoldDB" id="A0A6C0D4J3"/>
<proteinExistence type="predicted"/>
<evidence type="ECO:0000313" key="1">
    <source>
        <dbReference type="EMBL" id="QHT10625.1"/>
    </source>
</evidence>
<dbReference type="EMBL" id="MN739523">
    <property type="protein sequence ID" value="QHT10625.1"/>
    <property type="molecule type" value="Genomic_DNA"/>
</dbReference>
<sequence>MFRRLEKEKKRTKNDVNWDKFSFSYKNEEIKIVLDSVYPFKPPKLIMNEHDHIDWFLKKYIEITFLKKFSIKNDCICCHTIICKWVPTFTIDQIIDEYKLYYDTYEILKIMQEFYKKQFFDDLVYEKIFLYIYI</sequence>
<organism evidence="1">
    <name type="scientific">viral metagenome</name>
    <dbReference type="NCBI Taxonomy" id="1070528"/>
    <lineage>
        <taxon>unclassified sequences</taxon>
        <taxon>metagenomes</taxon>
        <taxon>organismal metagenomes</taxon>
    </lineage>
</organism>
<name>A0A6C0D4J3_9ZZZZ</name>
<reference evidence="1" key="1">
    <citation type="journal article" date="2020" name="Nature">
        <title>Giant virus diversity and host interactions through global metagenomics.</title>
        <authorList>
            <person name="Schulz F."/>
            <person name="Roux S."/>
            <person name="Paez-Espino D."/>
            <person name="Jungbluth S."/>
            <person name="Walsh D.A."/>
            <person name="Denef V.J."/>
            <person name="McMahon K.D."/>
            <person name="Konstantinidis K.T."/>
            <person name="Eloe-Fadrosh E.A."/>
            <person name="Kyrpides N.C."/>
            <person name="Woyke T."/>
        </authorList>
    </citation>
    <scope>NUCLEOTIDE SEQUENCE</scope>
    <source>
        <strain evidence="1">GVMAG-M-3300023174-107</strain>
    </source>
</reference>
<accession>A0A6C0D4J3</accession>